<keyword evidence="3 6" id="KW-0547">Nucleotide-binding</keyword>
<sequence>MTTGYAFPDLTHLFAPRSMAVIGASEKEHSIGNHAMKNIMEFSDFKGKLYPVNPKQDNVMGLTCFPDVASLPEPVDVILVVIPAKFVREAVEQAGEMGVKFAVILTSGFSEADDWGRAEEAKLVEISQRTGIRIYGPNCPGLVNFNMPLGMSFSPAYRNDIAPGSIALATQGGGLGRNMVQHKDRGVGFTNWASTGNECDLQVADFIHHMAGDPEVKVIGCLIEGFKDGPRFAAACLRAAEMGKPVVGLKVGRSEYGAKAAASHTASITGSAEVNATVFRDLGVIEVDDLDELVDVAQLLARKLPTGDEKIAIFASSGGAASLCADNVGTGGLELATFTPETTQRLADGLPDYAAIGNPVDTTSISISHPDAYRDALLATATDANVGLVLAPLPMDYGNYSVINGESLIAVQAQTDVPIVPIWMSERQGDGYHTLAEGGLTPMRSLRNMRKALRRWIDYGSWLASRDASWRPAVIDAGAGAVDTLTRTLTEIEGKRELAAAGIPAAAPELATTAREAEEIAARMGGPLAMKIVSGQITHKSDAGGVKLNVDVDNSGVIHSEIIANVKSKHPDATLDGVLIEPMAPHGGVEAFVGVARDPVFGHVMTFGLGGIYVEMFQDVTRTMLPVTKAKALQMVNQLKSAKLLTGYRGQPPRDLDALAGLVVKVSDYVAAQSDRVEELDINPVWVGAEGEGVMALDAVIVVKA</sequence>
<dbReference type="AlphaFoldDB" id="A0A0A0EF31"/>
<dbReference type="Pfam" id="PF13380">
    <property type="entry name" value="CoA_binding_2"/>
    <property type="match status" value="1"/>
</dbReference>
<dbReference type="PROSITE" id="PS50975">
    <property type="entry name" value="ATP_GRASP"/>
    <property type="match status" value="1"/>
</dbReference>
<comment type="caution">
    <text evidence="8">The sequence shown here is derived from an EMBL/GenBank/DDBJ whole genome shotgun (WGS) entry which is preliminary data.</text>
</comment>
<dbReference type="GO" id="GO:0046872">
    <property type="term" value="F:metal ion binding"/>
    <property type="evidence" value="ECO:0007669"/>
    <property type="project" value="InterPro"/>
</dbReference>
<keyword evidence="2" id="KW-0436">Ligase</keyword>
<dbReference type="Proteomes" id="UP000030004">
    <property type="component" value="Unassembled WGS sequence"/>
</dbReference>
<dbReference type="InterPro" id="IPR003781">
    <property type="entry name" value="CoA-bd"/>
</dbReference>
<evidence type="ECO:0000259" key="7">
    <source>
        <dbReference type="PROSITE" id="PS50975"/>
    </source>
</evidence>
<dbReference type="eggNOG" id="COG1042">
    <property type="taxonomic scope" value="Bacteria"/>
</dbReference>
<dbReference type="InterPro" id="IPR051538">
    <property type="entry name" value="Acyl-CoA_Synth/Transferase"/>
</dbReference>
<dbReference type="PANTHER" id="PTHR43334:SF1">
    <property type="entry name" value="3-HYDROXYPROPIONATE--COA LIGASE [ADP-FORMING]"/>
    <property type="match status" value="1"/>
</dbReference>
<dbReference type="InterPro" id="IPR032875">
    <property type="entry name" value="Succ_CoA_lig_flav_dom"/>
</dbReference>
<dbReference type="Pfam" id="PF13549">
    <property type="entry name" value="ATP-grasp_5"/>
    <property type="match status" value="1"/>
</dbReference>
<dbReference type="SMART" id="SM00881">
    <property type="entry name" value="CoA_binding"/>
    <property type="match status" value="1"/>
</dbReference>
<dbReference type="Gene3D" id="3.30.1490.20">
    <property type="entry name" value="ATP-grasp fold, A domain"/>
    <property type="match status" value="1"/>
</dbReference>
<feature type="domain" description="ATP-grasp" evidence="7">
    <location>
        <begin position="495"/>
        <end position="546"/>
    </location>
</feature>
<accession>A0A0A0EF31</accession>
<name>A0A0A0EF31_9RHOB</name>
<dbReference type="FunFam" id="3.30.1490.20:FF:000020">
    <property type="entry name" value="Protein lysine acetyltransferase"/>
    <property type="match status" value="1"/>
</dbReference>
<dbReference type="InterPro" id="IPR036291">
    <property type="entry name" value="NAD(P)-bd_dom_sf"/>
</dbReference>
<dbReference type="GO" id="GO:0016874">
    <property type="term" value="F:ligase activity"/>
    <property type="evidence" value="ECO:0007669"/>
    <property type="project" value="UniProtKB-KW"/>
</dbReference>
<dbReference type="GO" id="GO:0006099">
    <property type="term" value="P:tricarboxylic acid cycle"/>
    <property type="evidence" value="ECO:0007669"/>
    <property type="project" value="UniProtKB-KW"/>
</dbReference>
<evidence type="ECO:0000313" key="8">
    <source>
        <dbReference type="EMBL" id="KGM49014.1"/>
    </source>
</evidence>
<proteinExistence type="inferred from homology"/>
<evidence type="ECO:0000256" key="4">
    <source>
        <dbReference type="ARBA" id="ARBA00022840"/>
    </source>
</evidence>
<dbReference type="SUPFAM" id="SSF52210">
    <property type="entry name" value="Succinyl-CoA synthetase domains"/>
    <property type="match status" value="2"/>
</dbReference>
<keyword evidence="9" id="KW-1185">Reference proteome</keyword>
<protein>
    <submittedName>
        <fullName evidence="8">Acyl-CoA synthetase</fullName>
    </submittedName>
</protein>
<dbReference type="SUPFAM" id="SSF56059">
    <property type="entry name" value="Glutathione synthetase ATP-binding domain-like"/>
    <property type="match status" value="1"/>
</dbReference>
<gene>
    <name evidence="8" type="ORF">ATO9_10000</name>
</gene>
<dbReference type="Gene3D" id="3.30.470.20">
    <property type="entry name" value="ATP-grasp fold, B domain"/>
    <property type="match status" value="1"/>
</dbReference>
<keyword evidence="1" id="KW-0816">Tricarboxylic acid cycle</keyword>
<evidence type="ECO:0000256" key="2">
    <source>
        <dbReference type="ARBA" id="ARBA00022598"/>
    </source>
</evidence>
<dbReference type="InterPro" id="IPR013815">
    <property type="entry name" value="ATP_grasp_subdomain_1"/>
</dbReference>
<evidence type="ECO:0000256" key="1">
    <source>
        <dbReference type="ARBA" id="ARBA00022532"/>
    </source>
</evidence>
<evidence type="ECO:0000256" key="3">
    <source>
        <dbReference type="ARBA" id="ARBA00022741"/>
    </source>
</evidence>
<dbReference type="EMBL" id="AQQX01000003">
    <property type="protein sequence ID" value="KGM49014.1"/>
    <property type="molecule type" value="Genomic_DNA"/>
</dbReference>
<dbReference type="Gene3D" id="3.40.50.261">
    <property type="entry name" value="Succinyl-CoA synthetase domains"/>
    <property type="match status" value="2"/>
</dbReference>
<dbReference type="InterPro" id="IPR016102">
    <property type="entry name" value="Succinyl-CoA_synth-like"/>
</dbReference>
<dbReference type="Pfam" id="PF13607">
    <property type="entry name" value="Succ_CoA_lig"/>
    <property type="match status" value="1"/>
</dbReference>
<dbReference type="Gene3D" id="3.40.50.720">
    <property type="entry name" value="NAD(P)-binding Rossmann-like Domain"/>
    <property type="match status" value="1"/>
</dbReference>
<dbReference type="InterPro" id="IPR011761">
    <property type="entry name" value="ATP-grasp"/>
</dbReference>
<keyword evidence="4 6" id="KW-0067">ATP-binding</keyword>
<evidence type="ECO:0000256" key="6">
    <source>
        <dbReference type="PROSITE-ProRule" id="PRU00409"/>
    </source>
</evidence>
<dbReference type="PANTHER" id="PTHR43334">
    <property type="entry name" value="ACETATE--COA LIGASE [ADP-FORMING]"/>
    <property type="match status" value="1"/>
</dbReference>
<dbReference type="STRING" id="1461694.ATO9_10000"/>
<organism evidence="8 9">
    <name type="scientific">Pseudooceanicola atlanticus</name>
    <dbReference type="NCBI Taxonomy" id="1461694"/>
    <lineage>
        <taxon>Bacteria</taxon>
        <taxon>Pseudomonadati</taxon>
        <taxon>Pseudomonadota</taxon>
        <taxon>Alphaproteobacteria</taxon>
        <taxon>Rhodobacterales</taxon>
        <taxon>Paracoccaceae</taxon>
        <taxon>Pseudooceanicola</taxon>
    </lineage>
</organism>
<reference evidence="8 9" key="1">
    <citation type="journal article" date="2015" name="Antonie Van Leeuwenhoek">
        <title>Pseudooceanicola atlanticus gen. nov. sp. nov., isolated from surface seawater of the Atlantic Ocean and reclassification of Oceanicola batsensis, Oceanicola marinus, Oceanicola nitratireducens, Oceanicola nanhaiensis, Oceanicola antarcticus and Oceanicola flagellatus, as Pseudooceanicola batsensis comb. nov., Pseudooceanicola marinus comb. nov., Pseudooceanicola nitratireducens comb. nov., Pseudooceanicola nanhaiensis comb. nov., Pseudooceanicola antarcticus comb. nov., and Pseudooceanicola flagellatus comb. nov.</title>
        <authorList>
            <person name="Lai Q."/>
            <person name="Li G."/>
            <person name="Liu X."/>
            <person name="Du Y."/>
            <person name="Sun F."/>
            <person name="Shao Z."/>
        </authorList>
    </citation>
    <scope>NUCLEOTIDE SEQUENCE [LARGE SCALE GENOMIC DNA]</scope>
    <source>
        <strain evidence="8 9">22II-s11g</strain>
    </source>
</reference>
<dbReference type="GO" id="GO:0005524">
    <property type="term" value="F:ATP binding"/>
    <property type="evidence" value="ECO:0007669"/>
    <property type="project" value="UniProtKB-UniRule"/>
</dbReference>
<evidence type="ECO:0000313" key="9">
    <source>
        <dbReference type="Proteomes" id="UP000030004"/>
    </source>
</evidence>
<evidence type="ECO:0000256" key="5">
    <source>
        <dbReference type="ARBA" id="ARBA00060888"/>
    </source>
</evidence>
<comment type="similarity">
    <text evidence="5">In the N-terminal section; belongs to the acetate CoA ligase alpha subunit family.</text>
</comment>
<dbReference type="SUPFAM" id="SSF51735">
    <property type="entry name" value="NAD(P)-binding Rossmann-fold domains"/>
    <property type="match status" value="1"/>
</dbReference>
<dbReference type="OrthoDB" id="9807426at2"/>